<name>A0A9D2NT59_9FIRM</name>
<dbReference type="InterPro" id="IPR052344">
    <property type="entry name" value="Transposase-related"/>
</dbReference>
<dbReference type="Proteomes" id="UP000823894">
    <property type="component" value="Unassembled WGS sequence"/>
</dbReference>
<protein>
    <submittedName>
        <fullName evidence="5">Transposase</fullName>
    </submittedName>
</protein>
<sequence>MAGNYEKSIYNQLVEVMARLDSVEAKNKREVSQLHGEIAELKEENRVLKKENQLLRDDNARLKSIINNDSSNSSLPPSTDQKGGKPANTYSSRTKSGRKAGGQRGHKGTTLTKADIEEKIRSGKCRHEICTIGDPSGNQYVTKYIVDLEVIPRITEIHIYADEEGRIRVPAEYRSDVIYGSDVKALAVSLYSEGVMSNERIAAFLNAASGDQLGLSAGSVYGFCRKLADKAGESIRHLEGHLLNQGVVATDATGVTVNGAQNYVRNFSIQDTVIYRAMKSKALGALEKLELLGKYTGILVHDHETVLYHFGTDHGECNVHLLRYLRKNTEETGNHWSEEMAELLSEMNQERKGLQERGIPCFREEIITGYEKKYEELIAKGREENRQTRHRYAQKEEKALLNRMEKYSHNHLLFLHDFSVPFDNNMSERDLRKVKNREKMAGGFRKESGNEMYCAILTVIETLKRRKMGLIENLKKLFMGTPAIF</sequence>
<evidence type="ECO:0000259" key="3">
    <source>
        <dbReference type="Pfam" id="PF03050"/>
    </source>
</evidence>
<evidence type="ECO:0000313" key="5">
    <source>
        <dbReference type="EMBL" id="HJC38151.1"/>
    </source>
</evidence>
<dbReference type="Gene3D" id="1.20.5.1700">
    <property type="match status" value="1"/>
</dbReference>
<dbReference type="PANTHER" id="PTHR33678">
    <property type="entry name" value="BLL1576 PROTEIN"/>
    <property type="match status" value="1"/>
</dbReference>
<gene>
    <name evidence="5" type="ORF">H9757_03650</name>
</gene>
<feature type="coiled-coil region" evidence="1">
    <location>
        <begin position="24"/>
        <end position="58"/>
    </location>
</feature>
<evidence type="ECO:0000256" key="1">
    <source>
        <dbReference type="SAM" id="Coils"/>
    </source>
</evidence>
<accession>A0A9D2NT59</accession>
<dbReference type="PANTHER" id="PTHR33678:SF2">
    <property type="match status" value="1"/>
</dbReference>
<reference evidence="5" key="2">
    <citation type="submission" date="2021-04" db="EMBL/GenBank/DDBJ databases">
        <authorList>
            <person name="Gilroy R."/>
        </authorList>
    </citation>
    <scope>NUCLEOTIDE SEQUENCE</scope>
    <source>
        <strain evidence="5">ChiGjej1B1-1692</strain>
    </source>
</reference>
<dbReference type="InterPro" id="IPR045618">
    <property type="entry name" value="DUF6444"/>
</dbReference>
<feature type="domain" description="Transposase IS66 central" evidence="3">
    <location>
        <begin position="181"/>
        <end position="451"/>
    </location>
</feature>
<proteinExistence type="predicted"/>
<dbReference type="Pfam" id="PF03050">
    <property type="entry name" value="DDE_Tnp_IS66"/>
    <property type="match status" value="1"/>
</dbReference>
<feature type="domain" description="DUF6444" evidence="4">
    <location>
        <begin position="34"/>
        <end position="110"/>
    </location>
</feature>
<feature type="coiled-coil region" evidence="1">
    <location>
        <begin position="337"/>
        <end position="398"/>
    </location>
</feature>
<reference evidence="5" key="1">
    <citation type="journal article" date="2021" name="PeerJ">
        <title>Extensive microbial diversity within the chicken gut microbiome revealed by metagenomics and culture.</title>
        <authorList>
            <person name="Gilroy R."/>
            <person name="Ravi A."/>
            <person name="Getino M."/>
            <person name="Pursley I."/>
            <person name="Horton D.L."/>
            <person name="Alikhan N.F."/>
            <person name="Baker D."/>
            <person name="Gharbi K."/>
            <person name="Hall N."/>
            <person name="Watson M."/>
            <person name="Adriaenssens E.M."/>
            <person name="Foster-Nyarko E."/>
            <person name="Jarju S."/>
            <person name="Secka A."/>
            <person name="Antonio M."/>
            <person name="Oren A."/>
            <person name="Chaudhuri R.R."/>
            <person name="La Ragione R."/>
            <person name="Hildebrand F."/>
            <person name="Pallen M.J."/>
        </authorList>
    </citation>
    <scope>NUCLEOTIDE SEQUENCE</scope>
    <source>
        <strain evidence="5">ChiGjej1B1-1692</strain>
    </source>
</reference>
<dbReference type="AlphaFoldDB" id="A0A9D2NT59"/>
<comment type="caution">
    <text evidence="5">The sequence shown here is derived from an EMBL/GenBank/DDBJ whole genome shotgun (WGS) entry which is preliminary data.</text>
</comment>
<keyword evidence="1" id="KW-0175">Coiled coil</keyword>
<dbReference type="InterPro" id="IPR004291">
    <property type="entry name" value="Transposase_IS66_central"/>
</dbReference>
<evidence type="ECO:0000313" key="6">
    <source>
        <dbReference type="Proteomes" id="UP000823894"/>
    </source>
</evidence>
<organism evidence="5 6">
    <name type="scientific">Candidatus Mediterraneibacter faecigallinarum</name>
    <dbReference type="NCBI Taxonomy" id="2838669"/>
    <lineage>
        <taxon>Bacteria</taxon>
        <taxon>Bacillati</taxon>
        <taxon>Bacillota</taxon>
        <taxon>Clostridia</taxon>
        <taxon>Lachnospirales</taxon>
        <taxon>Lachnospiraceae</taxon>
        <taxon>Mediterraneibacter</taxon>
    </lineage>
</organism>
<evidence type="ECO:0000256" key="2">
    <source>
        <dbReference type="SAM" id="MobiDB-lite"/>
    </source>
</evidence>
<dbReference type="EMBL" id="DWWK01000043">
    <property type="protein sequence ID" value="HJC38151.1"/>
    <property type="molecule type" value="Genomic_DNA"/>
</dbReference>
<dbReference type="Pfam" id="PF20042">
    <property type="entry name" value="DUF6444"/>
    <property type="match status" value="1"/>
</dbReference>
<feature type="region of interest" description="Disordered" evidence="2">
    <location>
        <begin position="66"/>
        <end position="115"/>
    </location>
</feature>
<evidence type="ECO:0000259" key="4">
    <source>
        <dbReference type="Pfam" id="PF20042"/>
    </source>
</evidence>